<evidence type="ECO:0000313" key="3">
    <source>
        <dbReference type="Proteomes" id="UP001642540"/>
    </source>
</evidence>
<sequence>MPQSSERCLLVPVLFSCFTFIFIGVPVYIIQPILDSKTDWNVFGIIFSFLVGVPIVLIVIIKYFYSKYRNLQEIRKKGEDWVSEHPMVIVSTVSHDYKIIISPSSSSSSVSPPKYEPPPAYNECVNNMTV</sequence>
<gene>
    <name evidence="2" type="ORF">ODALV1_LOCUS30884</name>
</gene>
<protein>
    <submittedName>
        <fullName evidence="2">Uncharacterized protein</fullName>
    </submittedName>
</protein>
<dbReference type="Proteomes" id="UP001642540">
    <property type="component" value="Unassembled WGS sequence"/>
</dbReference>
<accession>A0ABP1S804</accession>
<proteinExistence type="predicted"/>
<organism evidence="2 3">
    <name type="scientific">Orchesella dallaii</name>
    <dbReference type="NCBI Taxonomy" id="48710"/>
    <lineage>
        <taxon>Eukaryota</taxon>
        <taxon>Metazoa</taxon>
        <taxon>Ecdysozoa</taxon>
        <taxon>Arthropoda</taxon>
        <taxon>Hexapoda</taxon>
        <taxon>Collembola</taxon>
        <taxon>Entomobryomorpha</taxon>
        <taxon>Entomobryoidea</taxon>
        <taxon>Orchesellidae</taxon>
        <taxon>Orchesellinae</taxon>
        <taxon>Orchesella</taxon>
    </lineage>
</organism>
<feature type="transmembrane region" description="Helical" evidence="1">
    <location>
        <begin position="42"/>
        <end position="65"/>
    </location>
</feature>
<keyword evidence="1" id="KW-0472">Membrane</keyword>
<name>A0ABP1S804_9HEXA</name>
<dbReference type="EMBL" id="CAXLJM020000164">
    <property type="protein sequence ID" value="CAL8146646.1"/>
    <property type="molecule type" value="Genomic_DNA"/>
</dbReference>
<reference evidence="2 3" key="1">
    <citation type="submission" date="2024-08" db="EMBL/GenBank/DDBJ databases">
        <authorList>
            <person name="Cucini C."/>
            <person name="Frati F."/>
        </authorList>
    </citation>
    <scope>NUCLEOTIDE SEQUENCE [LARGE SCALE GENOMIC DNA]</scope>
</reference>
<keyword evidence="1" id="KW-0812">Transmembrane</keyword>
<comment type="caution">
    <text evidence="2">The sequence shown here is derived from an EMBL/GenBank/DDBJ whole genome shotgun (WGS) entry which is preliminary data.</text>
</comment>
<keyword evidence="1" id="KW-1133">Transmembrane helix</keyword>
<keyword evidence="3" id="KW-1185">Reference proteome</keyword>
<evidence type="ECO:0000256" key="1">
    <source>
        <dbReference type="SAM" id="Phobius"/>
    </source>
</evidence>
<evidence type="ECO:0000313" key="2">
    <source>
        <dbReference type="EMBL" id="CAL8146646.1"/>
    </source>
</evidence>
<feature type="transmembrane region" description="Helical" evidence="1">
    <location>
        <begin position="9"/>
        <end position="30"/>
    </location>
</feature>